<comment type="catalytic activity">
    <reaction evidence="1">
        <text>ATP + protein L-histidine = ADP + protein N-phospho-L-histidine.</text>
        <dbReference type="EC" id="2.7.13.3"/>
    </reaction>
</comment>
<evidence type="ECO:0000256" key="10">
    <source>
        <dbReference type="SAM" id="Coils"/>
    </source>
</evidence>
<proteinExistence type="predicted"/>
<dbReference type="CDD" id="cd00082">
    <property type="entry name" value="HisKA"/>
    <property type="match status" value="1"/>
</dbReference>
<evidence type="ECO:0000256" key="3">
    <source>
        <dbReference type="ARBA" id="ARBA00012438"/>
    </source>
</evidence>
<keyword evidence="9" id="KW-0902">Two-component regulatory system</keyword>
<dbReference type="InterPro" id="IPR036890">
    <property type="entry name" value="HATPase_C_sf"/>
</dbReference>
<gene>
    <name evidence="14" type="ORF">RMN56_25925</name>
</gene>
<dbReference type="InterPro" id="IPR052162">
    <property type="entry name" value="Sensor_kinase/Photoreceptor"/>
</dbReference>
<feature type="transmembrane region" description="Helical" evidence="11">
    <location>
        <begin position="25"/>
        <end position="47"/>
    </location>
</feature>
<dbReference type="SMART" id="SM00387">
    <property type="entry name" value="HATPase_c"/>
    <property type="match status" value="1"/>
</dbReference>
<evidence type="ECO:0000259" key="13">
    <source>
        <dbReference type="PROSITE" id="PS50885"/>
    </source>
</evidence>
<keyword evidence="14" id="KW-0067">ATP-binding</keyword>
<dbReference type="Pfam" id="PF00512">
    <property type="entry name" value="HisKA"/>
    <property type="match status" value="1"/>
</dbReference>
<dbReference type="CDD" id="cd06225">
    <property type="entry name" value="HAMP"/>
    <property type="match status" value="1"/>
</dbReference>
<dbReference type="Pfam" id="PF02518">
    <property type="entry name" value="HATPase_c"/>
    <property type="match status" value="1"/>
</dbReference>
<feature type="domain" description="HAMP" evidence="13">
    <location>
        <begin position="223"/>
        <end position="275"/>
    </location>
</feature>
<keyword evidence="4" id="KW-0597">Phosphoprotein</keyword>
<protein>
    <recommendedName>
        <fullName evidence="3">histidine kinase</fullName>
        <ecNumber evidence="3">2.7.13.3</ecNumber>
    </recommendedName>
</protein>
<evidence type="ECO:0000256" key="8">
    <source>
        <dbReference type="ARBA" id="ARBA00022989"/>
    </source>
</evidence>
<comment type="subcellular location">
    <subcellularLocation>
        <location evidence="2">Cell membrane</location>
    </subcellularLocation>
</comment>
<evidence type="ECO:0000256" key="7">
    <source>
        <dbReference type="ARBA" id="ARBA00022777"/>
    </source>
</evidence>
<dbReference type="SMART" id="SM00304">
    <property type="entry name" value="HAMP"/>
    <property type="match status" value="1"/>
</dbReference>
<dbReference type="SUPFAM" id="SSF55874">
    <property type="entry name" value="ATPase domain of HSP90 chaperone/DNA topoisomerase II/histidine kinase"/>
    <property type="match status" value="1"/>
</dbReference>
<dbReference type="PRINTS" id="PR00344">
    <property type="entry name" value="BCTRLSENSOR"/>
</dbReference>
<dbReference type="EMBL" id="CP134876">
    <property type="protein sequence ID" value="WNM38544.1"/>
    <property type="molecule type" value="Genomic_DNA"/>
</dbReference>
<sequence length="536" mass="57587">MSSAATAATTVTKGRRAGMTTSRRLSVMMLGMTVLVLAGGGIGAAALSHTAAVSNRLADHISPARTAVSRLESGLLEQVAAVRGYMVTGDPELLRRYEDGVAAERATARRAGDLLTGEPDARRELDGALALAERWRAEYPARLIAARRAGAGAAELAPVVRQGGVAFDAAQAALTGLEARLDREQAAGRADLDNARALRDLLFVAILATLLLSSIVISVLVRTTVLSPLDRLGASVRRVAGGDFEHRLTAEGPADIARLTADVETMRQRMVDALHTSRRHRDALEQQAAELRRSNEDLEQFAYVASHDLQEPLRKVASFCQMLHRRYADQLDDRARQYIGYAVDGATRMQSLINDLLAFSRIGRVYGEDREVDLAAVLAQAESNLSDRIAEAGAEIVADPLPVVHGDPTLLTMLWQNLLGNAVKFRHPDRAPRIRVAVTGDDAGCEFAVADNGIGIDPRYADKIFLIFQRLHARGTYDGTGIGLAICKKIVEYHGGTLRLDDAYADGARFVFTLPGPVATAAVPEQAGERTPVAPA</sequence>
<dbReference type="InterPro" id="IPR003660">
    <property type="entry name" value="HAMP_dom"/>
</dbReference>
<evidence type="ECO:0000256" key="4">
    <source>
        <dbReference type="ARBA" id="ARBA00022553"/>
    </source>
</evidence>
<keyword evidence="8 11" id="KW-1133">Transmembrane helix</keyword>
<keyword evidence="6 11" id="KW-0812">Transmembrane</keyword>
<organism evidence="14 15">
    <name type="scientific">Micromonospora halotolerans</name>
    <dbReference type="NCBI Taxonomy" id="709879"/>
    <lineage>
        <taxon>Bacteria</taxon>
        <taxon>Bacillati</taxon>
        <taxon>Actinomycetota</taxon>
        <taxon>Actinomycetes</taxon>
        <taxon>Micromonosporales</taxon>
        <taxon>Micromonosporaceae</taxon>
        <taxon>Micromonospora</taxon>
    </lineage>
</organism>
<keyword evidence="5" id="KW-0808">Transferase</keyword>
<evidence type="ECO:0000256" key="1">
    <source>
        <dbReference type="ARBA" id="ARBA00000085"/>
    </source>
</evidence>
<dbReference type="Pfam" id="PF05227">
    <property type="entry name" value="CHASE3"/>
    <property type="match status" value="1"/>
</dbReference>
<dbReference type="Gene3D" id="3.30.565.10">
    <property type="entry name" value="Histidine kinase-like ATPase, C-terminal domain"/>
    <property type="match status" value="1"/>
</dbReference>
<keyword evidence="14" id="KW-0547">Nucleotide-binding</keyword>
<evidence type="ECO:0000256" key="11">
    <source>
        <dbReference type="SAM" id="Phobius"/>
    </source>
</evidence>
<reference evidence="14 15" key="1">
    <citation type="submission" date="2023-09" db="EMBL/GenBank/DDBJ databases">
        <title>Micromonospora halotolerans DSM 45598 genome sequence.</title>
        <authorList>
            <person name="Mo P."/>
        </authorList>
    </citation>
    <scope>NUCLEOTIDE SEQUENCE [LARGE SCALE GENOMIC DNA]</scope>
    <source>
        <strain evidence="14 15">DSM 45598</strain>
    </source>
</reference>
<dbReference type="InterPro" id="IPR036097">
    <property type="entry name" value="HisK_dim/P_sf"/>
</dbReference>
<keyword evidence="11" id="KW-0472">Membrane</keyword>
<dbReference type="GO" id="GO:0005524">
    <property type="term" value="F:ATP binding"/>
    <property type="evidence" value="ECO:0007669"/>
    <property type="project" value="UniProtKB-KW"/>
</dbReference>
<evidence type="ECO:0000313" key="14">
    <source>
        <dbReference type="EMBL" id="WNM38544.1"/>
    </source>
</evidence>
<feature type="transmembrane region" description="Helical" evidence="11">
    <location>
        <begin position="201"/>
        <end position="221"/>
    </location>
</feature>
<dbReference type="Gene3D" id="1.10.287.130">
    <property type="match status" value="1"/>
</dbReference>
<name>A0ABY9ZTE9_9ACTN</name>
<dbReference type="PANTHER" id="PTHR43304">
    <property type="entry name" value="PHYTOCHROME-LIKE PROTEIN CPH1"/>
    <property type="match status" value="1"/>
</dbReference>
<dbReference type="Gene3D" id="6.10.340.10">
    <property type="match status" value="1"/>
</dbReference>
<evidence type="ECO:0000313" key="15">
    <source>
        <dbReference type="Proteomes" id="UP001303001"/>
    </source>
</evidence>
<dbReference type="PANTHER" id="PTHR43304:SF1">
    <property type="entry name" value="PAC DOMAIN-CONTAINING PROTEIN"/>
    <property type="match status" value="1"/>
</dbReference>
<evidence type="ECO:0000259" key="12">
    <source>
        <dbReference type="PROSITE" id="PS50109"/>
    </source>
</evidence>
<accession>A0ABY9ZTE9</accession>
<dbReference type="Proteomes" id="UP001303001">
    <property type="component" value="Chromosome"/>
</dbReference>
<feature type="domain" description="Histidine kinase" evidence="12">
    <location>
        <begin position="304"/>
        <end position="518"/>
    </location>
</feature>
<evidence type="ECO:0000256" key="2">
    <source>
        <dbReference type="ARBA" id="ARBA00004236"/>
    </source>
</evidence>
<dbReference type="EC" id="2.7.13.3" evidence="3"/>
<evidence type="ECO:0000256" key="5">
    <source>
        <dbReference type="ARBA" id="ARBA00022679"/>
    </source>
</evidence>
<keyword evidence="7" id="KW-0418">Kinase</keyword>
<dbReference type="Pfam" id="PF00672">
    <property type="entry name" value="HAMP"/>
    <property type="match status" value="1"/>
</dbReference>
<keyword evidence="10" id="KW-0175">Coiled coil</keyword>
<evidence type="ECO:0000256" key="9">
    <source>
        <dbReference type="ARBA" id="ARBA00023012"/>
    </source>
</evidence>
<dbReference type="SMART" id="SM00388">
    <property type="entry name" value="HisKA"/>
    <property type="match status" value="1"/>
</dbReference>
<dbReference type="PROSITE" id="PS50109">
    <property type="entry name" value="HIS_KIN"/>
    <property type="match status" value="1"/>
</dbReference>
<dbReference type="PROSITE" id="PS50885">
    <property type="entry name" value="HAMP"/>
    <property type="match status" value="1"/>
</dbReference>
<dbReference type="SUPFAM" id="SSF47384">
    <property type="entry name" value="Homodimeric domain of signal transducing histidine kinase"/>
    <property type="match status" value="1"/>
</dbReference>
<keyword evidence="15" id="KW-1185">Reference proteome</keyword>
<dbReference type="RefSeq" id="WP_313720210.1">
    <property type="nucleotide sequence ID" value="NZ_CP134876.1"/>
</dbReference>
<dbReference type="InterPro" id="IPR003594">
    <property type="entry name" value="HATPase_dom"/>
</dbReference>
<feature type="coiled-coil region" evidence="10">
    <location>
        <begin position="274"/>
        <end position="301"/>
    </location>
</feature>
<dbReference type="InterPro" id="IPR003661">
    <property type="entry name" value="HisK_dim/P_dom"/>
</dbReference>
<dbReference type="SUPFAM" id="SSF158472">
    <property type="entry name" value="HAMP domain-like"/>
    <property type="match status" value="1"/>
</dbReference>
<dbReference type="InterPro" id="IPR005467">
    <property type="entry name" value="His_kinase_dom"/>
</dbReference>
<dbReference type="InterPro" id="IPR004358">
    <property type="entry name" value="Sig_transdc_His_kin-like_C"/>
</dbReference>
<dbReference type="InterPro" id="IPR007891">
    <property type="entry name" value="CHASE3"/>
</dbReference>
<evidence type="ECO:0000256" key="6">
    <source>
        <dbReference type="ARBA" id="ARBA00022692"/>
    </source>
</evidence>